<keyword evidence="18" id="KW-1185">Reference proteome</keyword>
<reference evidence="17 18" key="1">
    <citation type="submission" date="2024-01" db="EMBL/GenBank/DDBJ databases">
        <title>Hyphobacterium bacterium isolated from marine sediment.</title>
        <authorList>
            <person name="Zhao S."/>
        </authorList>
    </citation>
    <scope>NUCLEOTIDE SEQUENCE [LARGE SCALE GENOMIC DNA]</scope>
    <source>
        <strain evidence="17 18">Y60-23</strain>
    </source>
</reference>
<evidence type="ECO:0000256" key="12">
    <source>
        <dbReference type="ARBA" id="ARBA00023154"/>
    </source>
</evidence>
<proteinExistence type="inferred from homology"/>
<dbReference type="Gene3D" id="3.30.2130.10">
    <property type="entry name" value="VC0802-like"/>
    <property type="match status" value="1"/>
</dbReference>
<dbReference type="PANTHER" id="PTHR21499:SF3">
    <property type="entry name" value="ASPARTOKINASE"/>
    <property type="match status" value="1"/>
</dbReference>
<dbReference type="EMBL" id="JAZDRO010000002">
    <property type="protein sequence ID" value="MEE2566239.1"/>
    <property type="molecule type" value="Genomic_DNA"/>
</dbReference>
<keyword evidence="7 15" id="KW-0028">Amino-acid biosynthesis</keyword>
<dbReference type="CDD" id="cd04261">
    <property type="entry name" value="AAK_AKii-LysC-BS"/>
    <property type="match status" value="1"/>
</dbReference>
<evidence type="ECO:0000256" key="14">
    <source>
        <dbReference type="RuleBase" id="RU003448"/>
    </source>
</evidence>
<evidence type="ECO:0000256" key="4">
    <source>
        <dbReference type="ARBA" id="ARBA00010122"/>
    </source>
</evidence>
<dbReference type="Pfam" id="PF22468">
    <property type="entry name" value="ACT_9"/>
    <property type="match status" value="2"/>
</dbReference>
<dbReference type="NCBIfam" id="NF005154">
    <property type="entry name" value="PRK06635.1-2"/>
    <property type="match status" value="1"/>
</dbReference>
<evidence type="ECO:0000256" key="7">
    <source>
        <dbReference type="ARBA" id="ARBA00022605"/>
    </source>
</evidence>
<dbReference type="Proteomes" id="UP001310692">
    <property type="component" value="Unassembled WGS sequence"/>
</dbReference>
<gene>
    <name evidence="17" type="ORF">V0U35_06055</name>
</gene>
<evidence type="ECO:0000256" key="11">
    <source>
        <dbReference type="ARBA" id="ARBA00022840"/>
    </source>
</evidence>
<keyword evidence="9" id="KW-0547">Nucleotide-binding</keyword>
<comment type="pathway">
    <text evidence="3 15">Amino-acid biosynthesis; L-threonine biosynthesis; L-threonine from L-aspartate: step 1/5.</text>
</comment>
<dbReference type="InterPro" id="IPR045865">
    <property type="entry name" value="ACT-like_dom_sf"/>
</dbReference>
<dbReference type="RefSeq" id="WP_330195779.1">
    <property type="nucleotide sequence ID" value="NZ_JAZDRO010000002.1"/>
</dbReference>
<keyword evidence="12" id="KW-0457">Lysine biosynthesis</keyword>
<dbReference type="InterPro" id="IPR002912">
    <property type="entry name" value="ACT_dom"/>
</dbReference>
<evidence type="ECO:0000256" key="5">
    <source>
        <dbReference type="ARBA" id="ARBA00013059"/>
    </source>
</evidence>
<dbReference type="Gene3D" id="3.40.1160.10">
    <property type="entry name" value="Acetylglutamate kinase-like"/>
    <property type="match status" value="1"/>
</dbReference>
<dbReference type="InterPro" id="IPR005260">
    <property type="entry name" value="Asp_kin_monofn"/>
</dbReference>
<comment type="pathway">
    <text evidence="2 15">Amino-acid biosynthesis; L-methionine biosynthesis via de novo pathway; L-homoserine from L-aspartate: step 1/3.</text>
</comment>
<dbReference type="InterPro" id="IPR041740">
    <property type="entry name" value="AKii-LysC-BS"/>
</dbReference>
<organism evidence="17 18">
    <name type="scientific">Hyphobacterium marinum</name>
    <dbReference type="NCBI Taxonomy" id="3116574"/>
    <lineage>
        <taxon>Bacteria</taxon>
        <taxon>Pseudomonadati</taxon>
        <taxon>Pseudomonadota</taxon>
        <taxon>Alphaproteobacteria</taxon>
        <taxon>Maricaulales</taxon>
        <taxon>Maricaulaceae</taxon>
        <taxon>Hyphobacterium</taxon>
    </lineage>
</organism>
<dbReference type="NCBIfam" id="NF005155">
    <property type="entry name" value="PRK06635.1-4"/>
    <property type="match status" value="1"/>
</dbReference>
<evidence type="ECO:0000256" key="3">
    <source>
        <dbReference type="ARBA" id="ARBA00005139"/>
    </source>
</evidence>
<protein>
    <recommendedName>
        <fullName evidence="6 14">Aspartokinase</fullName>
        <ecNumber evidence="5 14">2.7.2.4</ecNumber>
    </recommendedName>
</protein>
<evidence type="ECO:0000313" key="18">
    <source>
        <dbReference type="Proteomes" id="UP001310692"/>
    </source>
</evidence>
<dbReference type="InterPro" id="IPR036393">
    <property type="entry name" value="AceGlu_kinase-like_sf"/>
</dbReference>
<dbReference type="SUPFAM" id="SSF55021">
    <property type="entry name" value="ACT-like"/>
    <property type="match status" value="2"/>
</dbReference>
<accession>A0ABU7LXD9</accession>
<feature type="domain" description="ACT" evidence="16">
    <location>
        <begin position="266"/>
        <end position="345"/>
    </location>
</feature>
<evidence type="ECO:0000256" key="9">
    <source>
        <dbReference type="ARBA" id="ARBA00022741"/>
    </source>
</evidence>
<keyword evidence="8 14" id="KW-0808">Transferase</keyword>
<evidence type="ECO:0000256" key="8">
    <source>
        <dbReference type="ARBA" id="ARBA00022679"/>
    </source>
</evidence>
<dbReference type="CDD" id="cd04936">
    <property type="entry name" value="ACT_AKii-LysC-BS-like_2"/>
    <property type="match status" value="1"/>
</dbReference>
<sequence length="408" mass="42704">MVDIVMKFGGTSVADAARIRASAELVASEAARGQSVAVVVSAMAGETDRLIALAEQFGGGLGEDETDTVLATGEQISAALMALALRERGLKARSFQAWQSAIFVDGPPGDARISGFLTEAVEASADAGVIPVFAGFQGIDTERRVRTLGRGGTDLSAVAIAAALNARCDIYTDVDGVYTTDPRIEPKARRIDAISHDEMLELAAQGAKVLQTRSAEMAKARNVPLRVLSSFAKPGEARGTSVLDAGGIAERRIVSGVAYTRDQARIILLGASDNPAIAAEIFGALADVNIGVDMIVQGRARDAGTVNIEFSVDRRELGRAMTVMEDAHGDAREIIHETDLAKVSVVGLGLNRRADVARILFRALGSKGIDVKVIATSEIRISALIANDAVEQAVRALHSAYGLDGEGG</sequence>
<dbReference type="NCBIfam" id="TIGR00657">
    <property type="entry name" value="asp_kinases"/>
    <property type="match status" value="1"/>
</dbReference>
<keyword evidence="11" id="KW-0067">ATP-binding</keyword>
<evidence type="ECO:0000313" key="17">
    <source>
        <dbReference type="EMBL" id="MEE2566239.1"/>
    </source>
</evidence>
<dbReference type="PANTHER" id="PTHR21499">
    <property type="entry name" value="ASPARTATE KINASE"/>
    <property type="match status" value="1"/>
</dbReference>
<dbReference type="PIRSF" id="PIRSF000726">
    <property type="entry name" value="Asp_kin"/>
    <property type="match status" value="1"/>
</dbReference>
<dbReference type="InterPro" id="IPR054352">
    <property type="entry name" value="ACT_Aspartokinase"/>
</dbReference>
<evidence type="ECO:0000256" key="2">
    <source>
        <dbReference type="ARBA" id="ARBA00004986"/>
    </source>
</evidence>
<dbReference type="PROSITE" id="PS51671">
    <property type="entry name" value="ACT"/>
    <property type="match status" value="1"/>
</dbReference>
<dbReference type="PROSITE" id="PS00324">
    <property type="entry name" value="ASPARTOKINASE"/>
    <property type="match status" value="1"/>
</dbReference>
<dbReference type="InterPro" id="IPR001048">
    <property type="entry name" value="Asp/Glu/Uridylate_kinase"/>
</dbReference>
<dbReference type="GO" id="GO:0004072">
    <property type="term" value="F:aspartate kinase activity"/>
    <property type="evidence" value="ECO:0007669"/>
    <property type="project" value="UniProtKB-EC"/>
</dbReference>
<evidence type="ECO:0000256" key="6">
    <source>
        <dbReference type="ARBA" id="ARBA00016273"/>
    </source>
</evidence>
<dbReference type="CDD" id="cd04913">
    <property type="entry name" value="ACT_AKii-LysC-BS-like_1"/>
    <property type="match status" value="1"/>
</dbReference>
<keyword evidence="10 14" id="KW-0418">Kinase</keyword>
<evidence type="ECO:0000256" key="15">
    <source>
        <dbReference type="RuleBase" id="RU004249"/>
    </source>
</evidence>
<dbReference type="EC" id="2.7.2.4" evidence="5 14"/>
<evidence type="ECO:0000256" key="13">
    <source>
        <dbReference type="ARBA" id="ARBA00047872"/>
    </source>
</evidence>
<comment type="catalytic activity">
    <reaction evidence="13 14">
        <text>L-aspartate + ATP = 4-phospho-L-aspartate + ADP</text>
        <dbReference type="Rhea" id="RHEA:23776"/>
        <dbReference type="ChEBI" id="CHEBI:29991"/>
        <dbReference type="ChEBI" id="CHEBI:30616"/>
        <dbReference type="ChEBI" id="CHEBI:57535"/>
        <dbReference type="ChEBI" id="CHEBI:456216"/>
        <dbReference type="EC" id="2.7.2.4"/>
    </reaction>
</comment>
<dbReference type="SUPFAM" id="SSF53633">
    <property type="entry name" value="Carbamate kinase-like"/>
    <property type="match status" value="1"/>
</dbReference>
<evidence type="ECO:0000259" key="16">
    <source>
        <dbReference type="PROSITE" id="PS51671"/>
    </source>
</evidence>
<dbReference type="InterPro" id="IPR001341">
    <property type="entry name" value="Asp_kinase"/>
</dbReference>
<comment type="similarity">
    <text evidence="4 14">Belongs to the aspartokinase family.</text>
</comment>
<evidence type="ECO:0000256" key="10">
    <source>
        <dbReference type="ARBA" id="ARBA00022777"/>
    </source>
</evidence>
<comment type="pathway">
    <text evidence="1 15">Amino-acid biosynthesis; L-lysine biosynthesis via DAP pathway; (S)-tetrahydrodipicolinate from L-aspartate: step 1/4.</text>
</comment>
<dbReference type="Pfam" id="PF00696">
    <property type="entry name" value="AA_kinase"/>
    <property type="match status" value="1"/>
</dbReference>
<dbReference type="InterPro" id="IPR018042">
    <property type="entry name" value="Aspartate_kinase_CS"/>
</dbReference>
<name>A0ABU7LXD9_9PROT</name>
<evidence type="ECO:0000256" key="1">
    <source>
        <dbReference type="ARBA" id="ARBA00004766"/>
    </source>
</evidence>
<comment type="caution">
    <text evidence="17">The sequence shown here is derived from an EMBL/GenBank/DDBJ whole genome shotgun (WGS) entry which is preliminary data.</text>
</comment>